<organism evidence="2 3">
    <name type="scientific">Tropicibacter naphthalenivorans</name>
    <dbReference type="NCBI Taxonomy" id="441103"/>
    <lineage>
        <taxon>Bacteria</taxon>
        <taxon>Pseudomonadati</taxon>
        <taxon>Pseudomonadota</taxon>
        <taxon>Alphaproteobacteria</taxon>
        <taxon>Rhodobacterales</taxon>
        <taxon>Roseobacteraceae</taxon>
        <taxon>Tropicibacter</taxon>
    </lineage>
</organism>
<keyword evidence="3" id="KW-1185">Reference proteome</keyword>
<protein>
    <recommendedName>
        <fullName evidence="1">DNA mimic protein DMP19 C-terminal domain-containing protein</fullName>
    </recommendedName>
</protein>
<evidence type="ECO:0000313" key="3">
    <source>
        <dbReference type="Proteomes" id="UP000054935"/>
    </source>
</evidence>
<proteinExistence type="predicted"/>
<dbReference type="EMBL" id="CYSE01000001">
    <property type="protein sequence ID" value="CUH75022.1"/>
    <property type="molecule type" value="Genomic_DNA"/>
</dbReference>
<dbReference type="Gene3D" id="1.20.1420.60">
    <property type="match status" value="1"/>
</dbReference>
<dbReference type="AlphaFoldDB" id="A0A0P1G027"/>
<name>A0A0P1G027_9RHOB</name>
<dbReference type="Proteomes" id="UP000054935">
    <property type="component" value="Unassembled WGS sequence"/>
</dbReference>
<sequence length="442" mass="48266">MLGFVLGQIGKRVLKKSAPKGPTFAKAAKTPPIPPQALPVEVPMVTDLLVRRSSFEARESDPSGMMQDIVDYANALMGDGHYTRDEINPALIQAYHCDYYLAQVSNGGHSQFVHNAGAARKAVFRDVIAGLGAMGAQDMLLLARSAWKWVQENPEEADKQTGFEGGIAPEMKRLDSPFFMLNKKTPLQGMIAAWIASLPDLRIIEDADWQDEVTKAVLANPDRMRRVETATVRRITAELSDQLRLSAALAAGACKQSEFLESFGTGRYVEIDGQQVMAFKLRTSKGLRFLVGMPESTRMYTGIEHDNSGVNMDLETATWDDISRFRGPEIGELLAEVPDDLLGAARNLLRLLTAGPALDLLLRRHGELQALFPPMISYMGEDSQGHLSMQLTFTDGQGLFTAHISEAGAVLTTLGGDKPLAMVLKADVHAHARAHGVEVVDD</sequence>
<dbReference type="RefSeq" id="WP_058245787.1">
    <property type="nucleotide sequence ID" value="NZ_CYSE01000001.1"/>
</dbReference>
<evidence type="ECO:0000259" key="1">
    <source>
        <dbReference type="Pfam" id="PF14300"/>
    </source>
</evidence>
<dbReference type="Pfam" id="PF14300">
    <property type="entry name" value="DMP19"/>
    <property type="match status" value="1"/>
</dbReference>
<dbReference type="OrthoDB" id="3720724at2"/>
<evidence type="ECO:0000313" key="2">
    <source>
        <dbReference type="EMBL" id="CUH75022.1"/>
    </source>
</evidence>
<accession>A0A0P1G027</accession>
<gene>
    <name evidence="2" type="ORF">TRN7648_00212</name>
</gene>
<dbReference type="STRING" id="441103.TRN7648_00212"/>
<reference evidence="2 3" key="1">
    <citation type="submission" date="2015-09" db="EMBL/GenBank/DDBJ databases">
        <authorList>
            <consortium name="Swine Surveillance"/>
        </authorList>
    </citation>
    <scope>NUCLEOTIDE SEQUENCE [LARGE SCALE GENOMIC DNA]</scope>
    <source>
        <strain evidence="2 3">CECT 7648</strain>
    </source>
</reference>
<feature type="domain" description="DNA mimic protein DMP19 C-terminal" evidence="1">
    <location>
        <begin position="85"/>
        <end position="196"/>
    </location>
</feature>
<dbReference type="InterPro" id="IPR025402">
    <property type="entry name" value="DMP19_C"/>
</dbReference>